<evidence type="ECO:0000256" key="8">
    <source>
        <dbReference type="ARBA" id="ARBA00022824"/>
    </source>
</evidence>
<keyword evidence="11 14" id="KW-0408">Iron</keyword>
<sequence>MASACFTLVIGALVLLTLYLIKKYTYWKRRGIPTVRGIVPFVGNILPVLTMKYNFFDYNTKLYNDYKNYSMIGYYKLLKPVLLIRDPELVKTVMQSKFSNFHDTGISLRPELDPLLSKDPFFASGDEWSRGRKKLTYAFSNTKLKVFYAAVSGVCKKFEDFLIRQLTDNEKYEIELKQLFSKFTAEIVANAGFGLEGFSFQEKKKPEAFEAISQTMSDFSFFRGFINNIVFIPEIRNLLRLRLLPREFDQLFRNIVKESLEIRRKDPTPKNDYLQLMMDLSKSTNEPISDEDTAAGALSFYVNGFETSGNTLSFVSYYLATHPDIQEKLRQEITSKIADYEGVLTFEALKEMTYMDQVISESLRCYPVISSFSRVCTEAYELQGPDGLKCRVEPGTQVIIPVHALQVDPQYWSDPEVFDPERFNEDRKKSIVKMTFLPFGEGPRMCVGMKMGMLQVKSCLATLLNKYKLELSNKTQLPLKLSPYAFVTVPIGGLWVHISKI</sequence>
<comment type="similarity">
    <text evidence="5 15">Belongs to the cytochrome P450 family.</text>
</comment>
<keyword evidence="9" id="KW-0492">Microsome</keyword>
<evidence type="ECO:0000256" key="15">
    <source>
        <dbReference type="RuleBase" id="RU000461"/>
    </source>
</evidence>
<evidence type="ECO:0000256" key="5">
    <source>
        <dbReference type="ARBA" id="ARBA00010617"/>
    </source>
</evidence>
<dbReference type="FunFam" id="1.10.630.10:FF:000042">
    <property type="entry name" value="Cytochrome P450"/>
    <property type="match status" value="1"/>
</dbReference>
<dbReference type="InterPro" id="IPR017972">
    <property type="entry name" value="Cyt_P450_CS"/>
</dbReference>
<dbReference type="InterPro" id="IPR050476">
    <property type="entry name" value="Insect_CytP450_Detox"/>
</dbReference>
<comment type="function">
    <text evidence="2">May be involved in the metabolism of insect hormones and in the breakdown of synthetic insecticides.</text>
</comment>
<dbReference type="Gene3D" id="1.10.630.10">
    <property type="entry name" value="Cytochrome P450"/>
    <property type="match status" value="1"/>
</dbReference>
<comment type="subcellular location">
    <subcellularLocation>
        <location evidence="4">Endoplasmic reticulum membrane</location>
        <topology evidence="4">Peripheral membrane protein</topology>
    </subcellularLocation>
    <subcellularLocation>
        <location evidence="3">Microsome membrane</location>
        <topology evidence="3">Peripheral membrane protein</topology>
    </subcellularLocation>
</comment>
<dbReference type="GO" id="GO:0004497">
    <property type="term" value="F:monooxygenase activity"/>
    <property type="evidence" value="ECO:0007669"/>
    <property type="project" value="UniProtKB-KW"/>
</dbReference>
<evidence type="ECO:0000256" key="10">
    <source>
        <dbReference type="ARBA" id="ARBA00023002"/>
    </source>
</evidence>
<dbReference type="Pfam" id="PF00067">
    <property type="entry name" value="p450"/>
    <property type="match status" value="1"/>
</dbReference>
<evidence type="ECO:0000256" key="14">
    <source>
        <dbReference type="PIRSR" id="PIRSR602401-1"/>
    </source>
</evidence>
<dbReference type="GO" id="GO:0005506">
    <property type="term" value="F:iron ion binding"/>
    <property type="evidence" value="ECO:0007669"/>
    <property type="project" value="InterPro"/>
</dbReference>
<evidence type="ECO:0000313" key="16">
    <source>
        <dbReference type="EMBL" id="QBC73094.1"/>
    </source>
</evidence>
<dbReference type="InterPro" id="IPR002401">
    <property type="entry name" value="Cyt_P450_E_grp-I"/>
</dbReference>
<gene>
    <name evidence="16" type="primary">CYP336A35</name>
</gene>
<name>A0A411K6Y8_OSMRU</name>
<feature type="binding site" description="axial binding residue" evidence="14">
    <location>
        <position position="446"/>
    </location>
    <ligand>
        <name>heme</name>
        <dbReference type="ChEBI" id="CHEBI:30413"/>
    </ligand>
    <ligandPart>
        <name>Fe</name>
        <dbReference type="ChEBI" id="CHEBI:18248"/>
    </ligandPart>
</feature>
<dbReference type="PROSITE" id="PS00086">
    <property type="entry name" value="CYTOCHROME_P450"/>
    <property type="match status" value="1"/>
</dbReference>
<keyword evidence="8" id="KW-0256">Endoplasmic reticulum</keyword>
<evidence type="ECO:0000256" key="1">
    <source>
        <dbReference type="ARBA" id="ARBA00001971"/>
    </source>
</evidence>
<evidence type="ECO:0000256" key="11">
    <source>
        <dbReference type="ARBA" id="ARBA00023004"/>
    </source>
</evidence>
<dbReference type="PANTHER" id="PTHR24292">
    <property type="entry name" value="CYTOCHROME P450"/>
    <property type="match status" value="1"/>
</dbReference>
<accession>A0A411K6Y8</accession>
<dbReference type="SUPFAM" id="SSF48264">
    <property type="entry name" value="Cytochrome P450"/>
    <property type="match status" value="1"/>
</dbReference>
<keyword evidence="12 15" id="KW-0503">Monooxygenase</keyword>
<evidence type="ECO:0000256" key="4">
    <source>
        <dbReference type="ARBA" id="ARBA00004406"/>
    </source>
</evidence>
<evidence type="ECO:0000256" key="9">
    <source>
        <dbReference type="ARBA" id="ARBA00022848"/>
    </source>
</evidence>
<dbReference type="CDD" id="cd11056">
    <property type="entry name" value="CYP6-like"/>
    <property type="match status" value="1"/>
</dbReference>
<comment type="cofactor">
    <cofactor evidence="1 14">
        <name>heme</name>
        <dbReference type="ChEBI" id="CHEBI:30413"/>
    </cofactor>
</comment>
<organism evidence="16">
    <name type="scientific">Osmia rufa</name>
    <name type="common">Red mason bee</name>
    <dbReference type="NCBI Taxonomy" id="1437190"/>
    <lineage>
        <taxon>Eukaryota</taxon>
        <taxon>Metazoa</taxon>
        <taxon>Ecdysozoa</taxon>
        <taxon>Arthropoda</taxon>
        <taxon>Hexapoda</taxon>
        <taxon>Insecta</taxon>
        <taxon>Pterygota</taxon>
        <taxon>Neoptera</taxon>
        <taxon>Endopterygota</taxon>
        <taxon>Hymenoptera</taxon>
        <taxon>Apocrita</taxon>
        <taxon>Aculeata</taxon>
        <taxon>Apoidea</taxon>
        <taxon>Anthophila</taxon>
        <taxon>Megachilidae</taxon>
        <taxon>Megachilinae</taxon>
        <taxon>Osmia</taxon>
    </lineage>
</organism>
<dbReference type="PRINTS" id="PR00463">
    <property type="entry name" value="EP450I"/>
</dbReference>
<keyword evidence="10 15" id="KW-0560">Oxidoreductase</keyword>
<dbReference type="PANTHER" id="PTHR24292:SF84">
    <property type="entry name" value="CYTOCHROME P450 28A5-RELATED"/>
    <property type="match status" value="1"/>
</dbReference>
<dbReference type="GO" id="GO:0020037">
    <property type="term" value="F:heme binding"/>
    <property type="evidence" value="ECO:0007669"/>
    <property type="project" value="InterPro"/>
</dbReference>
<keyword evidence="7 14" id="KW-0479">Metal-binding</keyword>
<dbReference type="PRINTS" id="PR00385">
    <property type="entry name" value="P450"/>
</dbReference>
<evidence type="ECO:0000256" key="13">
    <source>
        <dbReference type="ARBA" id="ARBA00023136"/>
    </source>
</evidence>
<protein>
    <submittedName>
        <fullName evidence="16">Cytochrome P450 mono-oxygenase</fullName>
    </submittedName>
</protein>
<dbReference type="GO" id="GO:0016705">
    <property type="term" value="F:oxidoreductase activity, acting on paired donors, with incorporation or reduction of molecular oxygen"/>
    <property type="evidence" value="ECO:0007669"/>
    <property type="project" value="InterPro"/>
</dbReference>
<proteinExistence type="evidence at transcript level"/>
<evidence type="ECO:0000256" key="12">
    <source>
        <dbReference type="ARBA" id="ARBA00023033"/>
    </source>
</evidence>
<dbReference type="GO" id="GO:0005789">
    <property type="term" value="C:endoplasmic reticulum membrane"/>
    <property type="evidence" value="ECO:0007669"/>
    <property type="project" value="UniProtKB-SubCell"/>
</dbReference>
<reference evidence="16" key="1">
    <citation type="journal article" date="2019" name="PLoS Genet.">
        <title>Genomic insights into neonicotinoid sensitivity in the solitary bee Osmia bicornis.</title>
        <authorList>
            <person name="Beadle K."/>
            <person name="Singh K.S."/>
            <person name="Troczka B.J."/>
            <person name="Randall E."/>
            <person name="Zaworra M."/>
            <person name="Zimmer C.T."/>
            <person name="Hayward A."/>
            <person name="Reid R."/>
            <person name="Kor L."/>
            <person name="Kohler M."/>
            <person name="Buer B."/>
            <person name="Nelson D.R."/>
            <person name="Williamson M.S."/>
            <person name="Davies T.G."/>
            <person name="Field L.M."/>
            <person name="Nauen R."/>
            <person name="Bass C."/>
        </authorList>
    </citation>
    <scope>NUCLEOTIDE SEQUENCE</scope>
</reference>
<dbReference type="InterPro" id="IPR036396">
    <property type="entry name" value="Cyt_P450_sf"/>
</dbReference>
<evidence type="ECO:0000256" key="3">
    <source>
        <dbReference type="ARBA" id="ARBA00004174"/>
    </source>
</evidence>
<keyword evidence="13" id="KW-0472">Membrane</keyword>
<evidence type="ECO:0000256" key="6">
    <source>
        <dbReference type="ARBA" id="ARBA00022617"/>
    </source>
</evidence>
<evidence type="ECO:0000256" key="7">
    <source>
        <dbReference type="ARBA" id="ARBA00022723"/>
    </source>
</evidence>
<evidence type="ECO:0000256" key="2">
    <source>
        <dbReference type="ARBA" id="ARBA00003690"/>
    </source>
</evidence>
<dbReference type="AlphaFoldDB" id="A0A411K6Y8"/>
<keyword evidence="6 14" id="KW-0349">Heme</keyword>
<dbReference type="EMBL" id="MH500619">
    <property type="protein sequence ID" value="QBC73094.1"/>
    <property type="molecule type" value="mRNA"/>
</dbReference>
<dbReference type="InterPro" id="IPR001128">
    <property type="entry name" value="Cyt_P450"/>
</dbReference>